<keyword evidence="2 5" id="KW-0812">Transmembrane</keyword>
<reference evidence="8" key="1">
    <citation type="journal article" date="2017" name="Genome Biol.">
        <title>Comparative genomics reveals high biological diversity and specific adaptations in the industrially and medically important fungal genus Aspergillus.</title>
        <authorList>
            <person name="de Vries R.P."/>
            <person name="Riley R."/>
            <person name="Wiebenga A."/>
            <person name="Aguilar-Osorio G."/>
            <person name="Amillis S."/>
            <person name="Uchima C.A."/>
            <person name="Anderluh G."/>
            <person name="Asadollahi M."/>
            <person name="Askin M."/>
            <person name="Barry K."/>
            <person name="Battaglia E."/>
            <person name="Bayram O."/>
            <person name="Benocci T."/>
            <person name="Braus-Stromeyer S.A."/>
            <person name="Caldana C."/>
            <person name="Canovas D."/>
            <person name="Cerqueira G.C."/>
            <person name="Chen F."/>
            <person name="Chen W."/>
            <person name="Choi C."/>
            <person name="Clum A."/>
            <person name="Dos Santos R.A."/>
            <person name="Damasio A.R."/>
            <person name="Diallinas G."/>
            <person name="Emri T."/>
            <person name="Fekete E."/>
            <person name="Flipphi M."/>
            <person name="Freyberg S."/>
            <person name="Gallo A."/>
            <person name="Gournas C."/>
            <person name="Habgood R."/>
            <person name="Hainaut M."/>
            <person name="Harispe M.L."/>
            <person name="Henrissat B."/>
            <person name="Hilden K.S."/>
            <person name="Hope R."/>
            <person name="Hossain A."/>
            <person name="Karabika E."/>
            <person name="Karaffa L."/>
            <person name="Karanyi Z."/>
            <person name="Krasevec N."/>
            <person name="Kuo A."/>
            <person name="Kusch H."/>
            <person name="LaButti K."/>
            <person name="Lagendijk E.L."/>
            <person name="Lapidus A."/>
            <person name="Levasseur A."/>
            <person name="Lindquist E."/>
            <person name="Lipzen A."/>
            <person name="Logrieco A.F."/>
            <person name="MacCabe A."/>
            <person name="Maekelae M.R."/>
            <person name="Malavazi I."/>
            <person name="Melin P."/>
            <person name="Meyer V."/>
            <person name="Mielnichuk N."/>
            <person name="Miskei M."/>
            <person name="Molnar A.P."/>
            <person name="Mule G."/>
            <person name="Ngan C.Y."/>
            <person name="Orejas M."/>
            <person name="Orosz E."/>
            <person name="Ouedraogo J.P."/>
            <person name="Overkamp K.M."/>
            <person name="Park H.-S."/>
            <person name="Perrone G."/>
            <person name="Piumi F."/>
            <person name="Punt P.J."/>
            <person name="Ram A.F."/>
            <person name="Ramon A."/>
            <person name="Rauscher S."/>
            <person name="Record E."/>
            <person name="Riano-Pachon D.M."/>
            <person name="Robert V."/>
            <person name="Roehrig J."/>
            <person name="Ruller R."/>
            <person name="Salamov A."/>
            <person name="Salih N.S."/>
            <person name="Samson R.A."/>
            <person name="Sandor E."/>
            <person name="Sanguinetti M."/>
            <person name="Schuetze T."/>
            <person name="Sepcic K."/>
            <person name="Shelest E."/>
            <person name="Sherlock G."/>
            <person name="Sophianopoulou V."/>
            <person name="Squina F.M."/>
            <person name="Sun H."/>
            <person name="Susca A."/>
            <person name="Todd R.B."/>
            <person name="Tsang A."/>
            <person name="Unkles S.E."/>
            <person name="van de Wiele N."/>
            <person name="van Rossen-Uffink D."/>
            <person name="Oliveira J.V."/>
            <person name="Vesth T.C."/>
            <person name="Visser J."/>
            <person name="Yu J.-H."/>
            <person name="Zhou M."/>
            <person name="Andersen M.R."/>
            <person name="Archer D.B."/>
            <person name="Baker S.E."/>
            <person name="Benoit I."/>
            <person name="Brakhage A.A."/>
            <person name="Braus G.H."/>
            <person name="Fischer R."/>
            <person name="Frisvad J.C."/>
            <person name="Goldman G.H."/>
            <person name="Houbraken J."/>
            <person name="Oakley B."/>
            <person name="Pocsi I."/>
            <person name="Scazzocchio C."/>
            <person name="Seiboth B."/>
            <person name="vanKuyk P.A."/>
            <person name="Wortman J."/>
            <person name="Dyer P.S."/>
            <person name="Grigoriev I.V."/>
        </authorList>
    </citation>
    <scope>NUCLEOTIDE SEQUENCE [LARGE SCALE GENOMIC DNA]</scope>
    <source>
        <strain evidence="8">CBS 583.65</strain>
    </source>
</reference>
<gene>
    <name evidence="7" type="ORF">ASPVEDRAFT_30549</name>
</gene>
<feature type="domain" description="Amino acid permease/ SLC12A" evidence="6">
    <location>
        <begin position="10"/>
        <end position="91"/>
    </location>
</feature>
<dbReference type="PANTHER" id="PTHR43341:SF9">
    <property type="entry name" value="DICARBOXYLIC AMINO ACID PERMEASE"/>
    <property type="match status" value="1"/>
</dbReference>
<keyword evidence="3 5" id="KW-1133">Transmembrane helix</keyword>
<organism evidence="7 8">
    <name type="scientific">Aspergillus versicolor CBS 583.65</name>
    <dbReference type="NCBI Taxonomy" id="1036611"/>
    <lineage>
        <taxon>Eukaryota</taxon>
        <taxon>Fungi</taxon>
        <taxon>Dikarya</taxon>
        <taxon>Ascomycota</taxon>
        <taxon>Pezizomycotina</taxon>
        <taxon>Eurotiomycetes</taxon>
        <taxon>Eurotiomycetidae</taxon>
        <taxon>Eurotiales</taxon>
        <taxon>Aspergillaceae</taxon>
        <taxon>Aspergillus</taxon>
        <taxon>Aspergillus subgen. Nidulantes</taxon>
    </lineage>
</organism>
<dbReference type="GO" id="GO:0015171">
    <property type="term" value="F:amino acid transmembrane transporter activity"/>
    <property type="evidence" value="ECO:0007669"/>
    <property type="project" value="TreeGrafter"/>
</dbReference>
<evidence type="ECO:0000256" key="5">
    <source>
        <dbReference type="SAM" id="Phobius"/>
    </source>
</evidence>
<dbReference type="Pfam" id="PF00324">
    <property type="entry name" value="AA_permease"/>
    <property type="match status" value="1"/>
</dbReference>
<name>A0A1L9PRE8_ASPVE</name>
<dbReference type="AlphaFoldDB" id="A0A1L9PRE8"/>
<dbReference type="EMBL" id="KV878131">
    <property type="protein sequence ID" value="OJJ04073.1"/>
    <property type="molecule type" value="Genomic_DNA"/>
</dbReference>
<dbReference type="GO" id="GO:0016020">
    <property type="term" value="C:membrane"/>
    <property type="evidence" value="ECO:0007669"/>
    <property type="project" value="UniProtKB-SubCell"/>
</dbReference>
<evidence type="ECO:0000256" key="3">
    <source>
        <dbReference type="ARBA" id="ARBA00022989"/>
    </source>
</evidence>
<evidence type="ECO:0000256" key="4">
    <source>
        <dbReference type="ARBA" id="ARBA00023136"/>
    </source>
</evidence>
<feature type="transmembrane region" description="Helical" evidence="5">
    <location>
        <begin position="67"/>
        <end position="90"/>
    </location>
</feature>
<dbReference type="VEuPathDB" id="FungiDB:ASPVEDRAFT_30549"/>
<evidence type="ECO:0000313" key="7">
    <source>
        <dbReference type="EMBL" id="OJJ04073.1"/>
    </source>
</evidence>
<accession>A0A1L9PRE8</accession>
<feature type="transmembrane region" description="Helical" evidence="5">
    <location>
        <begin position="41"/>
        <end position="61"/>
    </location>
</feature>
<dbReference type="InterPro" id="IPR050524">
    <property type="entry name" value="APC_YAT"/>
</dbReference>
<dbReference type="PANTHER" id="PTHR43341">
    <property type="entry name" value="AMINO ACID PERMEASE"/>
    <property type="match status" value="1"/>
</dbReference>
<dbReference type="STRING" id="1036611.A0A1L9PRE8"/>
<keyword evidence="8" id="KW-1185">Reference proteome</keyword>
<sequence>MGSVDMLRAWLTGLWNIIAVPTSLTATGAVIQYLRPGLNVAIWIADFATVVIAINVLHVGIFGEIEFWAGGIKVCIMVILIQTCFIIDVGRDFSHYTKAR</sequence>
<dbReference type="InterPro" id="IPR004841">
    <property type="entry name" value="AA-permease/SLC12A_dom"/>
</dbReference>
<evidence type="ECO:0000259" key="6">
    <source>
        <dbReference type="Pfam" id="PF00324"/>
    </source>
</evidence>
<dbReference type="RefSeq" id="XP_040669835.1">
    <property type="nucleotide sequence ID" value="XM_040810364.1"/>
</dbReference>
<proteinExistence type="predicted"/>
<feature type="transmembrane region" description="Helical" evidence="5">
    <location>
        <begin position="12"/>
        <end position="34"/>
    </location>
</feature>
<evidence type="ECO:0000313" key="8">
    <source>
        <dbReference type="Proteomes" id="UP000184073"/>
    </source>
</evidence>
<evidence type="ECO:0000256" key="2">
    <source>
        <dbReference type="ARBA" id="ARBA00022692"/>
    </source>
</evidence>
<keyword evidence="4 5" id="KW-0472">Membrane</keyword>
<evidence type="ECO:0000256" key="1">
    <source>
        <dbReference type="ARBA" id="ARBA00004141"/>
    </source>
</evidence>
<protein>
    <recommendedName>
        <fullName evidence="6">Amino acid permease/ SLC12A domain-containing protein</fullName>
    </recommendedName>
</protein>
<dbReference type="GeneID" id="63725875"/>
<dbReference type="Proteomes" id="UP000184073">
    <property type="component" value="Unassembled WGS sequence"/>
</dbReference>
<comment type="subcellular location">
    <subcellularLocation>
        <location evidence="1">Membrane</location>
        <topology evidence="1">Multi-pass membrane protein</topology>
    </subcellularLocation>
</comment>